<proteinExistence type="inferred from homology"/>
<gene>
    <name evidence="10" type="ORF">R5R35_006839</name>
</gene>
<keyword evidence="11" id="KW-1185">Reference proteome</keyword>
<dbReference type="InterPro" id="IPR020552">
    <property type="entry name" value="Inositol_monoPase_Li-sen"/>
</dbReference>
<evidence type="ECO:0000256" key="6">
    <source>
        <dbReference type="ARBA" id="ARBA00022801"/>
    </source>
</evidence>
<dbReference type="InterPro" id="IPR033942">
    <property type="entry name" value="IMPase"/>
</dbReference>
<comment type="cofactor">
    <cofactor evidence="2 8 9">
        <name>Mg(2+)</name>
        <dbReference type="ChEBI" id="CHEBI:18420"/>
    </cofactor>
</comment>
<accession>A0AAN9VK46</accession>
<keyword evidence="6 9" id="KW-0378">Hydrolase</keyword>
<dbReference type="Proteomes" id="UP001378592">
    <property type="component" value="Unassembled WGS sequence"/>
</dbReference>
<evidence type="ECO:0000256" key="5">
    <source>
        <dbReference type="ARBA" id="ARBA00022723"/>
    </source>
</evidence>
<comment type="similarity">
    <text evidence="4 9">Belongs to the inositol monophosphatase superfamily.</text>
</comment>
<comment type="caution">
    <text evidence="10">The sequence shown here is derived from an EMBL/GenBank/DDBJ whole genome shotgun (WGS) entry which is preliminary data.</text>
</comment>
<dbReference type="PROSITE" id="PS00629">
    <property type="entry name" value="IMP_1"/>
    <property type="match status" value="1"/>
</dbReference>
<dbReference type="PANTHER" id="PTHR20854">
    <property type="entry name" value="INOSITOL MONOPHOSPHATASE"/>
    <property type="match status" value="1"/>
</dbReference>
<dbReference type="AlphaFoldDB" id="A0AAN9VK46"/>
<dbReference type="GO" id="GO:0006020">
    <property type="term" value="P:inositol metabolic process"/>
    <property type="evidence" value="ECO:0007669"/>
    <property type="project" value="TreeGrafter"/>
</dbReference>
<dbReference type="GO" id="GO:0046854">
    <property type="term" value="P:phosphatidylinositol phosphate biosynthetic process"/>
    <property type="evidence" value="ECO:0007669"/>
    <property type="project" value="InterPro"/>
</dbReference>
<dbReference type="Gene3D" id="3.30.540.10">
    <property type="entry name" value="Fructose-1,6-Bisphosphatase, subunit A, domain 1"/>
    <property type="match status" value="1"/>
</dbReference>
<dbReference type="GO" id="GO:0007165">
    <property type="term" value="P:signal transduction"/>
    <property type="evidence" value="ECO:0007669"/>
    <property type="project" value="TreeGrafter"/>
</dbReference>
<dbReference type="PROSITE" id="PS00630">
    <property type="entry name" value="IMP_2"/>
    <property type="match status" value="1"/>
</dbReference>
<dbReference type="InterPro" id="IPR020550">
    <property type="entry name" value="Inositol_monophosphatase_CS"/>
</dbReference>
<dbReference type="InterPro" id="IPR000760">
    <property type="entry name" value="Inositol_monophosphatase-like"/>
</dbReference>
<feature type="binding site" evidence="8">
    <location>
        <position position="155"/>
    </location>
    <ligand>
        <name>Mg(2+)</name>
        <dbReference type="ChEBI" id="CHEBI:18420"/>
        <label>1</label>
        <note>catalytic</note>
    </ligand>
</feature>
<dbReference type="Pfam" id="PF00459">
    <property type="entry name" value="Inositol_P"/>
    <property type="match status" value="1"/>
</dbReference>
<dbReference type="GO" id="GO:0046872">
    <property type="term" value="F:metal ion binding"/>
    <property type="evidence" value="ECO:0007669"/>
    <property type="project" value="UniProtKB-KW"/>
</dbReference>
<comment type="catalytic activity">
    <reaction evidence="1 9">
        <text>a myo-inositol phosphate + H2O = myo-inositol + phosphate</text>
        <dbReference type="Rhea" id="RHEA:24056"/>
        <dbReference type="ChEBI" id="CHEBI:15377"/>
        <dbReference type="ChEBI" id="CHEBI:17268"/>
        <dbReference type="ChEBI" id="CHEBI:43474"/>
        <dbReference type="ChEBI" id="CHEBI:84139"/>
        <dbReference type="EC" id="3.1.3.25"/>
    </reaction>
</comment>
<dbReference type="GO" id="GO:0008934">
    <property type="term" value="F:inositol monophosphate 1-phosphatase activity"/>
    <property type="evidence" value="ECO:0007669"/>
    <property type="project" value="InterPro"/>
</dbReference>
<dbReference type="CDD" id="cd01639">
    <property type="entry name" value="IMPase"/>
    <property type="match status" value="1"/>
</dbReference>
<evidence type="ECO:0000256" key="3">
    <source>
        <dbReference type="ARBA" id="ARBA00005152"/>
    </source>
</evidence>
<evidence type="ECO:0000256" key="8">
    <source>
        <dbReference type="PIRSR" id="PIRSR600760-2"/>
    </source>
</evidence>
<evidence type="ECO:0000256" key="2">
    <source>
        <dbReference type="ARBA" id="ARBA00001946"/>
    </source>
</evidence>
<comment type="pathway">
    <text evidence="3 9">Polyol metabolism; myo-inositol biosynthesis; myo-inositol from D-glucose 6-phosphate: step 2/2.</text>
</comment>
<feature type="binding site" evidence="8">
    <location>
        <position position="158"/>
    </location>
    <ligand>
        <name>Mg(2+)</name>
        <dbReference type="ChEBI" id="CHEBI:18420"/>
        <label>1</label>
        <note>catalytic</note>
    </ligand>
</feature>
<evidence type="ECO:0000256" key="9">
    <source>
        <dbReference type="RuleBase" id="RU364068"/>
    </source>
</evidence>
<feature type="binding site" evidence="8">
    <location>
        <position position="135"/>
    </location>
    <ligand>
        <name>Mg(2+)</name>
        <dbReference type="ChEBI" id="CHEBI:18420"/>
        <label>1</label>
        <note>catalytic</note>
    </ligand>
</feature>
<keyword evidence="5 8" id="KW-0479">Metal-binding</keyword>
<dbReference type="FunFam" id="3.40.190.80:FF:000002">
    <property type="entry name" value="Inositol-1-monophosphatase"/>
    <property type="match status" value="1"/>
</dbReference>
<dbReference type="PRINTS" id="PR00377">
    <property type="entry name" value="IMPHPHTASES"/>
</dbReference>
<dbReference type="SUPFAM" id="SSF56655">
    <property type="entry name" value="Carbohydrate phosphatase"/>
    <property type="match status" value="1"/>
</dbReference>
<keyword evidence="7 8" id="KW-0460">Magnesium</keyword>
<dbReference type="EC" id="3.1.3.25" evidence="9"/>
<dbReference type="EMBL" id="JAZDUA010000179">
    <property type="protein sequence ID" value="KAK7865358.1"/>
    <property type="molecule type" value="Genomic_DNA"/>
</dbReference>
<dbReference type="InterPro" id="IPR020583">
    <property type="entry name" value="Inositol_monoP_metal-BS"/>
</dbReference>
<dbReference type="Gene3D" id="3.40.190.80">
    <property type="match status" value="1"/>
</dbReference>
<reference evidence="10 11" key="1">
    <citation type="submission" date="2024-03" db="EMBL/GenBank/DDBJ databases">
        <title>The genome assembly and annotation of the cricket Gryllus longicercus Weissman &amp; Gray.</title>
        <authorList>
            <person name="Szrajer S."/>
            <person name="Gray D."/>
            <person name="Ylla G."/>
        </authorList>
    </citation>
    <scope>NUCLEOTIDE SEQUENCE [LARGE SCALE GENOMIC DNA]</scope>
    <source>
        <strain evidence="10">DAG 2021-001</strain>
        <tissue evidence="10">Whole body minus gut</tissue>
    </source>
</reference>
<evidence type="ECO:0000313" key="10">
    <source>
        <dbReference type="EMBL" id="KAK7865358.1"/>
    </source>
</evidence>
<protein>
    <recommendedName>
        <fullName evidence="9">Inositol-1-monophosphatase</fullName>
        <ecNumber evidence="9">3.1.3.25</ecNumber>
    </recommendedName>
</protein>
<evidence type="ECO:0000256" key="1">
    <source>
        <dbReference type="ARBA" id="ARBA00001033"/>
    </source>
</evidence>
<evidence type="ECO:0000256" key="7">
    <source>
        <dbReference type="ARBA" id="ARBA00022842"/>
    </source>
</evidence>
<organism evidence="10 11">
    <name type="scientific">Gryllus longicercus</name>
    <dbReference type="NCBI Taxonomy" id="2509291"/>
    <lineage>
        <taxon>Eukaryota</taxon>
        <taxon>Metazoa</taxon>
        <taxon>Ecdysozoa</taxon>
        <taxon>Arthropoda</taxon>
        <taxon>Hexapoda</taxon>
        <taxon>Insecta</taxon>
        <taxon>Pterygota</taxon>
        <taxon>Neoptera</taxon>
        <taxon>Polyneoptera</taxon>
        <taxon>Orthoptera</taxon>
        <taxon>Ensifera</taxon>
        <taxon>Gryllidea</taxon>
        <taxon>Grylloidea</taxon>
        <taxon>Gryllidae</taxon>
        <taxon>Gryllinae</taxon>
        <taxon>Gryllus</taxon>
    </lineage>
</organism>
<feature type="binding site" evidence="8">
    <location>
        <position position="284"/>
    </location>
    <ligand>
        <name>Mg(2+)</name>
        <dbReference type="ChEBI" id="CHEBI:18420"/>
        <label>1</label>
        <note>catalytic</note>
    </ligand>
</feature>
<name>A0AAN9VK46_9ORTH</name>
<evidence type="ECO:0000313" key="11">
    <source>
        <dbReference type="Proteomes" id="UP001378592"/>
    </source>
</evidence>
<evidence type="ECO:0000256" key="4">
    <source>
        <dbReference type="ARBA" id="ARBA00009759"/>
    </source>
</evidence>
<dbReference type="FunFam" id="3.30.540.10:FF:000004">
    <property type="entry name" value="Inositol-1-monophosphatase"/>
    <property type="match status" value="1"/>
</dbReference>
<dbReference type="PANTHER" id="PTHR20854:SF4">
    <property type="entry name" value="INOSITOL-1-MONOPHOSPHATASE-RELATED"/>
    <property type="match status" value="1"/>
</dbReference>
<dbReference type="PRINTS" id="PR00378">
    <property type="entry name" value="LIIMPHPHTASE"/>
</dbReference>
<sequence length="338" mass="37431">MDSQWRFVRHPSATAKQQLRASNKIASRIELVPPVRSYVVVVSGVCAVDLKFPRLRVARTRKMDVDDSQLQLYFDTVLELTRNAGKIVREHHNKGKKVTIKSCDVDLVTETDQQVEKLLVTSLLTKFPGHKYIGEEAVADGKPCELTDEPTWIIDPVDGTMNFVHGYPNFCISVALWIKKKPSIGIIYNPILELMFTAQTGKGAFLNGNRISTSSVKDLEKGLLAMEFGTSRDPEKMAVVMENTQILLPLLHGIRSSGSAALNMAMVAMGGADCYFEFGIHVWDIAAGVPLIQEAGGFVSDPAGGELDPLSRRVLVASNEEFAKKIIPHLKQHYPERD</sequence>